<evidence type="ECO:0000256" key="3">
    <source>
        <dbReference type="ARBA" id="ARBA00022475"/>
    </source>
</evidence>
<feature type="transmembrane region" description="Helical" evidence="7">
    <location>
        <begin position="106"/>
        <end position="125"/>
    </location>
</feature>
<evidence type="ECO:0000313" key="9">
    <source>
        <dbReference type="EMBL" id="SDS73966.1"/>
    </source>
</evidence>
<evidence type="ECO:0000313" key="10">
    <source>
        <dbReference type="Proteomes" id="UP000198983"/>
    </source>
</evidence>
<dbReference type="SUPFAM" id="SSF161098">
    <property type="entry name" value="MetI-like"/>
    <property type="match status" value="1"/>
</dbReference>
<keyword evidence="2 7" id="KW-0813">Transport</keyword>
<comment type="similarity">
    <text evidence="7">Belongs to the binding-protein-dependent transport system permease family.</text>
</comment>
<feature type="transmembrane region" description="Helical" evidence="7">
    <location>
        <begin position="45"/>
        <end position="64"/>
    </location>
</feature>
<dbReference type="Gene3D" id="1.10.3720.10">
    <property type="entry name" value="MetI-like"/>
    <property type="match status" value="1"/>
</dbReference>
<evidence type="ECO:0000256" key="6">
    <source>
        <dbReference type="ARBA" id="ARBA00023136"/>
    </source>
</evidence>
<evidence type="ECO:0000259" key="8">
    <source>
        <dbReference type="PROSITE" id="PS50928"/>
    </source>
</evidence>
<protein>
    <submittedName>
        <fullName evidence="9">Carbohydrate ABC transporter membrane protein 2, CUT1 family</fullName>
    </submittedName>
</protein>
<feature type="transmembrane region" description="Helical" evidence="7">
    <location>
        <begin position="169"/>
        <end position="189"/>
    </location>
</feature>
<dbReference type="PANTHER" id="PTHR43744:SF12">
    <property type="entry name" value="ABC TRANSPORTER PERMEASE PROTEIN MG189-RELATED"/>
    <property type="match status" value="1"/>
</dbReference>
<dbReference type="InterPro" id="IPR035906">
    <property type="entry name" value="MetI-like_sf"/>
</dbReference>
<dbReference type="GO" id="GO:0005886">
    <property type="term" value="C:plasma membrane"/>
    <property type="evidence" value="ECO:0007669"/>
    <property type="project" value="UniProtKB-SubCell"/>
</dbReference>
<dbReference type="PROSITE" id="PS50928">
    <property type="entry name" value="ABC_TM1"/>
    <property type="match status" value="1"/>
</dbReference>
<keyword evidence="5 7" id="KW-1133">Transmembrane helix</keyword>
<accession>A0A1H1UP47</accession>
<evidence type="ECO:0000256" key="5">
    <source>
        <dbReference type="ARBA" id="ARBA00022989"/>
    </source>
</evidence>
<dbReference type="STRING" id="117157.SAMN04489717_3703"/>
<feature type="transmembrane region" description="Helical" evidence="7">
    <location>
        <begin position="222"/>
        <end position="246"/>
    </location>
</feature>
<comment type="subcellular location">
    <subcellularLocation>
        <location evidence="1 7">Cell membrane</location>
        <topology evidence="1 7">Multi-pass membrane protein</topology>
    </subcellularLocation>
</comment>
<sequence>MSNQITKDVDRGQAGVAASPWTDQGTVARMVGTGRSILQVLGRHGAYILVSAGIFALPLVYLTVQAFKPYTEFLRNPTGPPSTWTATNFADAWQQGDFARQLVNSLVYASVPTAVSILLGVFLAFPIARGYFKRTNLLYGLFVFSGFLPVGLIPLFIEAQALGLYNSMVGYVVMNSLVGAGFFFFVGYIRTIPRERDEAAAMDGCGYFRFILTIIIPEMKPALAAFGVFGFVAAWNNMILPLVMLADEDLWPVTRGLYSFLGENVQNWPLISAGIIIVAGPVVFVFVLAQRYLVEGVAGGAVAGGQAVAAQSAR</sequence>
<reference evidence="9 10" key="1">
    <citation type="submission" date="2016-10" db="EMBL/GenBank/DDBJ databases">
        <authorList>
            <person name="de Groot N.N."/>
        </authorList>
    </citation>
    <scope>NUCLEOTIDE SEQUENCE [LARGE SCALE GENOMIC DNA]</scope>
    <source>
        <strain evidence="9 10">DSM 22024</strain>
    </source>
</reference>
<keyword evidence="10" id="KW-1185">Reference proteome</keyword>
<keyword evidence="6 7" id="KW-0472">Membrane</keyword>
<name>A0A1H1UP47_9ACTN</name>
<dbReference type="RefSeq" id="WP_241827502.1">
    <property type="nucleotide sequence ID" value="NZ_LT629732.1"/>
</dbReference>
<organism evidence="9 10">
    <name type="scientific">Actinopolymorpha singaporensis</name>
    <dbReference type="NCBI Taxonomy" id="117157"/>
    <lineage>
        <taxon>Bacteria</taxon>
        <taxon>Bacillati</taxon>
        <taxon>Actinomycetota</taxon>
        <taxon>Actinomycetes</taxon>
        <taxon>Propionibacteriales</taxon>
        <taxon>Actinopolymorphaceae</taxon>
        <taxon>Actinopolymorpha</taxon>
    </lineage>
</organism>
<evidence type="ECO:0000256" key="7">
    <source>
        <dbReference type="RuleBase" id="RU363032"/>
    </source>
</evidence>
<gene>
    <name evidence="9" type="ORF">SAMN04489717_3703</name>
</gene>
<evidence type="ECO:0000256" key="1">
    <source>
        <dbReference type="ARBA" id="ARBA00004651"/>
    </source>
</evidence>
<feature type="domain" description="ABC transmembrane type-1" evidence="8">
    <location>
        <begin position="102"/>
        <end position="289"/>
    </location>
</feature>
<feature type="transmembrane region" description="Helical" evidence="7">
    <location>
        <begin position="137"/>
        <end position="157"/>
    </location>
</feature>
<dbReference type="PANTHER" id="PTHR43744">
    <property type="entry name" value="ABC TRANSPORTER PERMEASE PROTEIN MG189-RELATED-RELATED"/>
    <property type="match status" value="1"/>
</dbReference>
<dbReference type="CDD" id="cd06261">
    <property type="entry name" value="TM_PBP2"/>
    <property type="match status" value="1"/>
</dbReference>
<feature type="transmembrane region" description="Helical" evidence="7">
    <location>
        <begin position="266"/>
        <end position="289"/>
    </location>
</feature>
<dbReference type="AlphaFoldDB" id="A0A1H1UP47"/>
<dbReference type="GO" id="GO:0055085">
    <property type="term" value="P:transmembrane transport"/>
    <property type="evidence" value="ECO:0007669"/>
    <property type="project" value="InterPro"/>
</dbReference>
<dbReference type="InterPro" id="IPR000515">
    <property type="entry name" value="MetI-like"/>
</dbReference>
<evidence type="ECO:0000256" key="2">
    <source>
        <dbReference type="ARBA" id="ARBA00022448"/>
    </source>
</evidence>
<proteinExistence type="inferred from homology"/>
<evidence type="ECO:0000256" key="4">
    <source>
        <dbReference type="ARBA" id="ARBA00022692"/>
    </source>
</evidence>
<keyword evidence="3" id="KW-1003">Cell membrane</keyword>
<dbReference type="EMBL" id="LT629732">
    <property type="protein sequence ID" value="SDS73966.1"/>
    <property type="molecule type" value="Genomic_DNA"/>
</dbReference>
<dbReference type="Pfam" id="PF00528">
    <property type="entry name" value="BPD_transp_1"/>
    <property type="match status" value="1"/>
</dbReference>
<dbReference type="Proteomes" id="UP000198983">
    <property type="component" value="Chromosome I"/>
</dbReference>
<keyword evidence="4 7" id="KW-0812">Transmembrane</keyword>